<dbReference type="Proteomes" id="UP000298493">
    <property type="component" value="Unassembled WGS sequence"/>
</dbReference>
<feature type="region of interest" description="Disordered" evidence="1">
    <location>
        <begin position="43"/>
        <end position="95"/>
    </location>
</feature>
<dbReference type="STRING" id="86259.A0A4Z1PJ23"/>
<gene>
    <name evidence="2" type="ORF">E6O75_ATG03479</name>
</gene>
<keyword evidence="3" id="KW-1185">Reference proteome</keyword>
<accession>A0A4Z1PJ23</accession>
<dbReference type="SUPFAM" id="SSF52540">
    <property type="entry name" value="P-loop containing nucleoside triphosphate hydrolases"/>
    <property type="match status" value="1"/>
</dbReference>
<evidence type="ECO:0000313" key="3">
    <source>
        <dbReference type="Proteomes" id="UP000298493"/>
    </source>
</evidence>
<organism evidence="2 3">
    <name type="scientific">Venturia nashicola</name>
    <dbReference type="NCBI Taxonomy" id="86259"/>
    <lineage>
        <taxon>Eukaryota</taxon>
        <taxon>Fungi</taxon>
        <taxon>Dikarya</taxon>
        <taxon>Ascomycota</taxon>
        <taxon>Pezizomycotina</taxon>
        <taxon>Dothideomycetes</taxon>
        <taxon>Pleosporomycetidae</taxon>
        <taxon>Venturiales</taxon>
        <taxon>Venturiaceae</taxon>
        <taxon>Venturia</taxon>
    </lineage>
</organism>
<reference evidence="2 3" key="1">
    <citation type="submission" date="2019-04" db="EMBL/GenBank/DDBJ databases">
        <title>High contiguity whole genome sequence and gene annotation resource for two Venturia nashicola isolates.</title>
        <authorList>
            <person name="Prokchorchik M."/>
            <person name="Won K."/>
            <person name="Lee Y."/>
            <person name="Choi E.D."/>
            <person name="Segonzac C."/>
            <person name="Sohn K.H."/>
        </authorList>
    </citation>
    <scope>NUCLEOTIDE SEQUENCE [LARGE SCALE GENOMIC DNA]</scope>
    <source>
        <strain evidence="2 3">PRI2</strain>
    </source>
</reference>
<feature type="compositionally biased region" description="Basic and acidic residues" evidence="1">
    <location>
        <begin position="70"/>
        <end position="79"/>
    </location>
</feature>
<protein>
    <submittedName>
        <fullName evidence="2">Uncharacterized protein</fullName>
    </submittedName>
</protein>
<comment type="caution">
    <text evidence="2">The sequence shown here is derived from an EMBL/GenBank/DDBJ whole genome shotgun (WGS) entry which is preliminary data.</text>
</comment>
<proteinExistence type="predicted"/>
<dbReference type="Gene3D" id="3.40.50.300">
    <property type="entry name" value="P-loop containing nucleotide triphosphate hydrolases"/>
    <property type="match status" value="1"/>
</dbReference>
<evidence type="ECO:0000256" key="1">
    <source>
        <dbReference type="SAM" id="MobiDB-lite"/>
    </source>
</evidence>
<dbReference type="InterPro" id="IPR027417">
    <property type="entry name" value="P-loop_NTPase"/>
</dbReference>
<dbReference type="AlphaFoldDB" id="A0A4Z1PJ23"/>
<name>A0A4Z1PJ23_9PEZI</name>
<feature type="compositionally biased region" description="Polar residues" evidence="1">
    <location>
        <begin position="43"/>
        <end position="69"/>
    </location>
</feature>
<evidence type="ECO:0000313" key="2">
    <source>
        <dbReference type="EMBL" id="TID25616.1"/>
    </source>
</evidence>
<dbReference type="EMBL" id="SNSC02000003">
    <property type="protein sequence ID" value="TID25616.1"/>
    <property type="molecule type" value="Genomic_DNA"/>
</dbReference>
<sequence>MAAIAQSDVTEKAAFDPEYQLRASDGSGSDGTLVSTRLRHMDLSSTEGRASTPSASIGFNRIISPSPSIQREETLHPDSRNGTPRGSSAGRRRRSTCHIRHAIHSVVKEEPPQGSFHDAAFQAALLNSTAQLRDLQYVLGSSTLHTDSELTIYSLYNRAAQLSDYRRPTTRKVALVGDAGVGKSILINSLLDVQNLA</sequence>